<reference evidence="2 3" key="1">
    <citation type="submission" date="2013-12" db="EMBL/GenBank/DDBJ databases">
        <authorList>
            <person name="Stott M."/>
        </authorList>
    </citation>
    <scope>NUCLEOTIDE SEQUENCE [LARGE SCALE GENOMIC DNA]</scope>
    <source>
        <strain evidence="2 3">K22</strain>
    </source>
</reference>
<dbReference type="AlphaFoldDB" id="A0A0B6X1A0"/>
<feature type="domain" description="DUF374" evidence="1">
    <location>
        <begin position="86"/>
        <end position="153"/>
    </location>
</feature>
<name>A0A0B6X1A0_9BACT</name>
<evidence type="ECO:0000313" key="2">
    <source>
        <dbReference type="EMBL" id="CDM66349.1"/>
    </source>
</evidence>
<gene>
    <name evidence="2" type="ORF">PYK22_02377</name>
</gene>
<sequence length="249" mass="28336">MSTVTEREVSERTLRVYRFADLRRYSRGERLLIYAADLFFYWLIRAIGATVRYRVEGWENWEAASRDGGAPIYAFWHNRIFLATHFWQQRGIVVMTSQSRDGEYIARFIQRFGYGAARGSSTRGGVGALVEMVRLTRQGIPTAFTIDGPRGPRYVAKMGAVMLAKKTGQPILPFTIEAAHHIELSSWDRFQIPLPWTRATVRIAPPIYVPADADDALLEAKRAELQRALDRLTRDNARSLKCEPKGGGR</sequence>
<dbReference type="Proteomes" id="UP000031518">
    <property type="component" value="Unassembled WGS sequence"/>
</dbReference>
<evidence type="ECO:0000259" key="1">
    <source>
        <dbReference type="Pfam" id="PF04028"/>
    </source>
</evidence>
<organism evidence="2 3">
    <name type="scientific">Pyrinomonas methylaliphatogenes</name>
    <dbReference type="NCBI Taxonomy" id="454194"/>
    <lineage>
        <taxon>Bacteria</taxon>
        <taxon>Pseudomonadati</taxon>
        <taxon>Acidobacteriota</taxon>
        <taxon>Blastocatellia</taxon>
        <taxon>Blastocatellales</taxon>
        <taxon>Pyrinomonadaceae</taxon>
        <taxon>Pyrinomonas</taxon>
    </lineage>
</organism>
<dbReference type="EMBL" id="CBXV010000008">
    <property type="protein sequence ID" value="CDM66349.1"/>
    <property type="molecule type" value="Genomic_DNA"/>
</dbReference>
<evidence type="ECO:0000313" key="3">
    <source>
        <dbReference type="Proteomes" id="UP000031518"/>
    </source>
</evidence>
<accession>A0A0B6X1A0</accession>
<keyword evidence="3" id="KW-1185">Reference proteome</keyword>
<dbReference type="STRING" id="454194.PYK22_02377"/>
<dbReference type="RefSeq" id="WP_060635611.1">
    <property type="nucleotide sequence ID" value="NZ_CBXV010000008.1"/>
</dbReference>
<dbReference type="InterPro" id="IPR007172">
    <property type="entry name" value="DUF374"/>
</dbReference>
<protein>
    <recommendedName>
        <fullName evidence="1">DUF374 domain-containing protein</fullName>
    </recommendedName>
</protein>
<reference evidence="2 3" key="2">
    <citation type="submission" date="2015-01" db="EMBL/GenBank/DDBJ databases">
        <title>Complete genome sequence of Pyrinomonas methylaliphatogenes type strain K22T.</title>
        <authorList>
            <person name="Lee K.C.Y."/>
            <person name="Power J.F."/>
            <person name="Dunfield P.F."/>
            <person name="Morgan X.C."/>
            <person name="Huttenhower C."/>
            <person name="Stott M.B."/>
        </authorList>
    </citation>
    <scope>NUCLEOTIDE SEQUENCE [LARGE SCALE GENOMIC DNA]</scope>
    <source>
        <strain evidence="2 3">K22</strain>
    </source>
</reference>
<dbReference type="SUPFAM" id="SSF69593">
    <property type="entry name" value="Glycerol-3-phosphate (1)-acyltransferase"/>
    <property type="match status" value="1"/>
</dbReference>
<dbReference type="OrthoDB" id="9810508at2"/>
<dbReference type="Pfam" id="PF04028">
    <property type="entry name" value="DUF374"/>
    <property type="match status" value="1"/>
</dbReference>
<dbReference type="CDD" id="cd07983">
    <property type="entry name" value="LPLAT_DUF374-like"/>
    <property type="match status" value="1"/>
</dbReference>
<proteinExistence type="predicted"/>